<evidence type="ECO:0008006" key="4">
    <source>
        <dbReference type="Google" id="ProtNLM"/>
    </source>
</evidence>
<evidence type="ECO:0000313" key="2">
    <source>
        <dbReference type="EMBL" id="MFC7666721.1"/>
    </source>
</evidence>
<reference evidence="3" key="1">
    <citation type="journal article" date="2019" name="Int. J. Syst. Evol. Microbiol.">
        <title>The Global Catalogue of Microorganisms (GCM) 10K type strain sequencing project: providing services to taxonomists for standard genome sequencing and annotation.</title>
        <authorList>
            <consortium name="The Broad Institute Genomics Platform"/>
            <consortium name="The Broad Institute Genome Sequencing Center for Infectious Disease"/>
            <person name="Wu L."/>
            <person name="Ma J."/>
        </authorList>
    </citation>
    <scope>NUCLEOTIDE SEQUENCE [LARGE SCALE GENOMIC DNA]</scope>
    <source>
        <strain evidence="3">JCM 19635</strain>
    </source>
</reference>
<protein>
    <recommendedName>
        <fullName evidence="4">PLAT domain-containing protein</fullName>
    </recommendedName>
</protein>
<proteinExistence type="predicted"/>
<dbReference type="RefSeq" id="WP_380200665.1">
    <property type="nucleotide sequence ID" value="NZ_JBHTEK010000001.1"/>
</dbReference>
<evidence type="ECO:0000313" key="3">
    <source>
        <dbReference type="Proteomes" id="UP001596513"/>
    </source>
</evidence>
<evidence type="ECO:0000256" key="1">
    <source>
        <dbReference type="SAM" id="SignalP"/>
    </source>
</evidence>
<feature type="chain" id="PRO_5047147464" description="PLAT domain-containing protein" evidence="1">
    <location>
        <begin position="24"/>
        <end position="150"/>
    </location>
</feature>
<keyword evidence="3" id="KW-1185">Reference proteome</keyword>
<gene>
    <name evidence="2" type="ORF">ACFQT0_04275</name>
</gene>
<comment type="caution">
    <text evidence="2">The sequence shown here is derived from an EMBL/GenBank/DDBJ whole genome shotgun (WGS) entry which is preliminary data.</text>
</comment>
<sequence>MKTNISAFVFFLFALFSYGTASAQHPNVKSPVTVKDIGTQLEIKYDISGLGNIRSTQATLTYDIHVETQCRNHGGNVAPGQSYDDDDHIDTFTIPVNNGRARGTYTTKAIVIDQSKADCPNGGWTAELADVTFSNVVFKIGGVQYYPPLP</sequence>
<keyword evidence="1" id="KW-0732">Signal</keyword>
<feature type="signal peptide" evidence="1">
    <location>
        <begin position="1"/>
        <end position="23"/>
    </location>
</feature>
<name>A0ABW2U1M2_9BACT</name>
<dbReference type="EMBL" id="JBHTEK010000001">
    <property type="protein sequence ID" value="MFC7666721.1"/>
    <property type="molecule type" value="Genomic_DNA"/>
</dbReference>
<organism evidence="2 3">
    <name type="scientific">Hymenobacter humi</name>
    <dbReference type="NCBI Taxonomy" id="1411620"/>
    <lineage>
        <taxon>Bacteria</taxon>
        <taxon>Pseudomonadati</taxon>
        <taxon>Bacteroidota</taxon>
        <taxon>Cytophagia</taxon>
        <taxon>Cytophagales</taxon>
        <taxon>Hymenobacteraceae</taxon>
        <taxon>Hymenobacter</taxon>
    </lineage>
</organism>
<dbReference type="Proteomes" id="UP001596513">
    <property type="component" value="Unassembled WGS sequence"/>
</dbReference>
<accession>A0ABW2U1M2</accession>